<name>A0A414RK81_9BACT</name>
<evidence type="ECO:0000256" key="1">
    <source>
        <dbReference type="ARBA" id="ARBA00023125"/>
    </source>
</evidence>
<organism evidence="4 5">
    <name type="scientific">Phocaeicola plebeius</name>
    <dbReference type="NCBI Taxonomy" id="310297"/>
    <lineage>
        <taxon>Bacteria</taxon>
        <taxon>Pseudomonadati</taxon>
        <taxon>Bacteroidota</taxon>
        <taxon>Bacteroidia</taxon>
        <taxon>Bacteroidales</taxon>
        <taxon>Bacteroidaceae</taxon>
        <taxon>Phocaeicola</taxon>
    </lineage>
</organism>
<dbReference type="PANTHER" id="PTHR30405">
    <property type="entry name" value="TRANSPOSASE"/>
    <property type="match status" value="1"/>
</dbReference>
<keyword evidence="2" id="KW-0175">Coiled coil</keyword>
<dbReference type="RefSeq" id="WP_118211009.1">
    <property type="nucleotide sequence ID" value="NZ_JAQDLO010000022.1"/>
</dbReference>
<dbReference type="NCBIfam" id="TIGR01766">
    <property type="entry name" value="IS200/IS605 family accessory protein TnpB-like domain"/>
    <property type="match status" value="1"/>
</dbReference>
<evidence type="ECO:0000313" key="5">
    <source>
        <dbReference type="Proteomes" id="UP000283485"/>
    </source>
</evidence>
<evidence type="ECO:0000313" key="4">
    <source>
        <dbReference type="EMBL" id="RHF93522.1"/>
    </source>
</evidence>
<sequence>MPTITRKIELKIVKDRLTDEKERLTDEEYDQQWKYLYQINNTIYQAANRISTHCLFNDEYEMRLRLSYKSRYDKINKGLENIKTELEKLNTKKKTSDKEKRDRLINEQRQLVDERNELDEDVKNKKKDFFQCSKQNSTYQLASKEFLKYIPAEILTDLNRYVQNNHNNNKKKVKSGERALSTYKKGMGIPFSIKPQSGLRLFVKEEGIYLKWFKGILFRLEFGKDTSNNRCIVERLIESDKQQKKNKGEDYVANNSSIKLIKKGNDKSTRIFLLLSIDIPAKKQVLDKEVVLGVDLGIKCPLYLAINKNDNFKMQIGDIEHFHNQRTMFQKRFKSLQKLMCTQGGHGRKKKLEPLEKLKEKERNWVHTQNHVYSREVIKQALKHNAGTIHMESLKDFGKGKEGYVKDEYKYLLRYWSYYELQSMIEYKAKLEGIEVKYIDPAYTSQTCSYCGERGERKKQEEFVCTNPQCKRRGEKINADFNAARNIAMSKKIVKDN</sequence>
<evidence type="ECO:0000256" key="2">
    <source>
        <dbReference type="SAM" id="Coils"/>
    </source>
</evidence>
<keyword evidence="1" id="KW-0238">DNA-binding</keyword>
<dbReference type="AlphaFoldDB" id="A0A414RK81"/>
<dbReference type="EMBL" id="QRHQ01000001">
    <property type="protein sequence ID" value="RHF93522.1"/>
    <property type="molecule type" value="Genomic_DNA"/>
</dbReference>
<dbReference type="NCBIfam" id="NF040570">
    <property type="entry name" value="guided_TnpB"/>
    <property type="match status" value="1"/>
</dbReference>
<dbReference type="InterPro" id="IPR010095">
    <property type="entry name" value="Cas12f1-like_TNB"/>
</dbReference>
<proteinExistence type="predicted"/>
<protein>
    <recommendedName>
        <fullName evidence="3">Cas12f1-like TNB domain-containing protein</fullName>
    </recommendedName>
</protein>
<dbReference type="GO" id="GO:0003677">
    <property type="term" value="F:DNA binding"/>
    <property type="evidence" value="ECO:0007669"/>
    <property type="project" value="UniProtKB-KW"/>
</dbReference>
<dbReference type="PANTHER" id="PTHR30405:SF11">
    <property type="entry name" value="RNA-GUIDED DNA ENDONUCLEASE RV2885C-RELATED"/>
    <property type="match status" value="1"/>
</dbReference>
<dbReference type="InterPro" id="IPR051399">
    <property type="entry name" value="RNA-guided_DNA_endo/Transpos"/>
</dbReference>
<comment type="caution">
    <text evidence="4">The sequence shown here is derived from an EMBL/GenBank/DDBJ whole genome shotgun (WGS) entry which is preliminary data.</text>
</comment>
<reference evidence="4 5" key="1">
    <citation type="submission" date="2018-08" db="EMBL/GenBank/DDBJ databases">
        <title>A genome reference for cultivated species of the human gut microbiota.</title>
        <authorList>
            <person name="Zou Y."/>
            <person name="Xue W."/>
            <person name="Luo G."/>
        </authorList>
    </citation>
    <scope>NUCLEOTIDE SEQUENCE [LARGE SCALE GENOMIC DNA]</scope>
    <source>
        <strain evidence="4 5">AM23-23</strain>
    </source>
</reference>
<dbReference type="Pfam" id="PF07282">
    <property type="entry name" value="Cas12f1-like_TNB"/>
    <property type="match status" value="1"/>
</dbReference>
<dbReference type="Proteomes" id="UP000283485">
    <property type="component" value="Unassembled WGS sequence"/>
</dbReference>
<feature type="domain" description="Cas12f1-like TNB" evidence="3">
    <location>
        <begin position="418"/>
        <end position="487"/>
    </location>
</feature>
<accession>A0A414RK81</accession>
<evidence type="ECO:0000259" key="3">
    <source>
        <dbReference type="Pfam" id="PF07282"/>
    </source>
</evidence>
<feature type="coiled-coil region" evidence="2">
    <location>
        <begin position="72"/>
        <end position="128"/>
    </location>
</feature>
<gene>
    <name evidence="4" type="ORF">DW653_01265</name>
</gene>